<evidence type="ECO:0000256" key="11">
    <source>
        <dbReference type="HAMAP-Rule" id="MF_00328"/>
    </source>
</evidence>
<comment type="caution">
    <text evidence="13">The sequence shown here is derived from an EMBL/GenBank/DDBJ whole genome shotgun (WGS) entry which is preliminary data.</text>
</comment>
<dbReference type="NCBIfam" id="TIGR03263">
    <property type="entry name" value="guanyl_kin"/>
    <property type="match status" value="1"/>
</dbReference>
<dbReference type="EC" id="2.7.4.8" evidence="3 11"/>
<dbReference type="FunFam" id="3.30.63.10:FF:000002">
    <property type="entry name" value="Guanylate kinase 1"/>
    <property type="match status" value="1"/>
</dbReference>
<dbReference type="EMBL" id="JAUSTO010000016">
    <property type="protein sequence ID" value="MDQ0153302.1"/>
    <property type="molecule type" value="Genomic_DNA"/>
</dbReference>
<dbReference type="Gene3D" id="3.30.63.10">
    <property type="entry name" value="Guanylate Kinase phosphate binding domain"/>
    <property type="match status" value="1"/>
</dbReference>
<keyword evidence="14" id="KW-1185">Reference proteome</keyword>
<reference evidence="13" key="1">
    <citation type="submission" date="2023-07" db="EMBL/GenBank/DDBJ databases">
        <title>Genomic Encyclopedia of Type Strains, Phase IV (KMG-IV): sequencing the most valuable type-strain genomes for metagenomic binning, comparative biology and taxonomic classification.</title>
        <authorList>
            <person name="Goeker M."/>
        </authorList>
    </citation>
    <scope>NUCLEOTIDE SEQUENCE</scope>
    <source>
        <strain evidence="13">DSM 19659</strain>
    </source>
</reference>
<evidence type="ECO:0000256" key="4">
    <source>
        <dbReference type="ARBA" id="ARBA00016296"/>
    </source>
</evidence>
<comment type="catalytic activity">
    <reaction evidence="10 11">
        <text>GMP + ATP = GDP + ADP</text>
        <dbReference type="Rhea" id="RHEA:20780"/>
        <dbReference type="ChEBI" id="CHEBI:30616"/>
        <dbReference type="ChEBI" id="CHEBI:58115"/>
        <dbReference type="ChEBI" id="CHEBI:58189"/>
        <dbReference type="ChEBI" id="CHEBI:456216"/>
        <dbReference type="EC" id="2.7.4.8"/>
    </reaction>
</comment>
<dbReference type="SUPFAM" id="SSF52540">
    <property type="entry name" value="P-loop containing nucleoside triphosphate hydrolases"/>
    <property type="match status" value="1"/>
</dbReference>
<dbReference type="InterPro" id="IPR008144">
    <property type="entry name" value="Guanylate_kin-like_dom"/>
</dbReference>
<sequence length="213" mass="24326">MTKRKGLLVVISGFSGAGKGTLVKKLLSEHENYRLSVSATTRAPRPGEVDGKDYFFVSKSRFEEMIIKQELIEYASYVGNYYGTPKAFVKEALAAGSDVLLEIEIQGALKVRERFPEAILIFVAPPDAETLRSRLLGRGTETPEQVTARLRRAAEESQWMPDYDYLLINDDLEHAAEELHFMIDSQHSRMSQNRRFAERIRDDLNKHFLKEDL</sequence>
<dbReference type="GO" id="GO:0005524">
    <property type="term" value="F:ATP binding"/>
    <property type="evidence" value="ECO:0007669"/>
    <property type="project" value="UniProtKB-UniRule"/>
</dbReference>
<dbReference type="SMART" id="SM00072">
    <property type="entry name" value="GuKc"/>
    <property type="match status" value="1"/>
</dbReference>
<dbReference type="InterPro" id="IPR027417">
    <property type="entry name" value="P-loop_NTPase"/>
</dbReference>
<dbReference type="GO" id="GO:0004385">
    <property type="term" value="F:GMP kinase activity"/>
    <property type="evidence" value="ECO:0007669"/>
    <property type="project" value="UniProtKB-UniRule"/>
</dbReference>
<evidence type="ECO:0000256" key="6">
    <source>
        <dbReference type="ARBA" id="ARBA00022741"/>
    </source>
</evidence>
<evidence type="ECO:0000256" key="5">
    <source>
        <dbReference type="ARBA" id="ARBA00022679"/>
    </source>
</evidence>
<keyword evidence="5 11" id="KW-0808">Transferase</keyword>
<evidence type="ECO:0000256" key="8">
    <source>
        <dbReference type="ARBA" id="ARBA00022840"/>
    </source>
</evidence>
<dbReference type="AlphaFoldDB" id="A0AAE3VBK3"/>
<dbReference type="PROSITE" id="PS50052">
    <property type="entry name" value="GUANYLATE_KINASE_2"/>
    <property type="match status" value="1"/>
</dbReference>
<evidence type="ECO:0000313" key="13">
    <source>
        <dbReference type="EMBL" id="MDQ0153302.1"/>
    </source>
</evidence>
<dbReference type="GO" id="GO:0005829">
    <property type="term" value="C:cytosol"/>
    <property type="evidence" value="ECO:0007669"/>
    <property type="project" value="TreeGrafter"/>
</dbReference>
<dbReference type="Gene3D" id="3.40.50.300">
    <property type="entry name" value="P-loop containing nucleotide triphosphate hydrolases"/>
    <property type="match status" value="1"/>
</dbReference>
<dbReference type="PROSITE" id="PS00856">
    <property type="entry name" value="GUANYLATE_KINASE_1"/>
    <property type="match status" value="1"/>
</dbReference>
<dbReference type="InterPro" id="IPR008145">
    <property type="entry name" value="GK/Ca_channel_bsu"/>
</dbReference>
<proteinExistence type="inferred from homology"/>
<gene>
    <name evidence="11" type="primary">gmk</name>
    <name evidence="13" type="ORF">J2S20_002015</name>
</gene>
<comment type="function">
    <text evidence="1 11">Essential for recycling GMP and indirectly, cGMP.</text>
</comment>
<dbReference type="InterPro" id="IPR017665">
    <property type="entry name" value="Guanylate_kinase"/>
</dbReference>
<keyword evidence="8 11" id="KW-0067">ATP-binding</keyword>
<dbReference type="CDD" id="cd00071">
    <property type="entry name" value="GMPK"/>
    <property type="match status" value="1"/>
</dbReference>
<dbReference type="RefSeq" id="WP_106611844.1">
    <property type="nucleotide sequence ID" value="NZ_JAUSTO010000016.1"/>
</dbReference>
<evidence type="ECO:0000256" key="1">
    <source>
        <dbReference type="ARBA" id="ARBA00003531"/>
    </source>
</evidence>
<dbReference type="HAMAP" id="MF_00328">
    <property type="entry name" value="Guanylate_kinase"/>
    <property type="match status" value="1"/>
</dbReference>
<feature type="binding site" evidence="11">
    <location>
        <begin position="13"/>
        <end position="20"/>
    </location>
    <ligand>
        <name>ATP</name>
        <dbReference type="ChEBI" id="CHEBI:30616"/>
    </ligand>
</feature>
<dbReference type="PANTHER" id="PTHR23117:SF13">
    <property type="entry name" value="GUANYLATE KINASE"/>
    <property type="match status" value="1"/>
</dbReference>
<keyword evidence="6 11" id="KW-0547">Nucleotide-binding</keyword>
<evidence type="ECO:0000256" key="2">
    <source>
        <dbReference type="ARBA" id="ARBA00005790"/>
    </source>
</evidence>
<dbReference type="Pfam" id="PF00625">
    <property type="entry name" value="Guanylate_kin"/>
    <property type="match status" value="1"/>
</dbReference>
<organism evidence="13 14">
    <name type="scientific">Moryella indoligenes</name>
    <dbReference type="NCBI Taxonomy" id="371674"/>
    <lineage>
        <taxon>Bacteria</taxon>
        <taxon>Bacillati</taxon>
        <taxon>Bacillota</taxon>
        <taxon>Clostridia</taxon>
        <taxon>Lachnospirales</taxon>
        <taxon>Lachnospiraceae</taxon>
        <taxon>Moryella</taxon>
    </lineage>
</organism>
<name>A0AAE3VBK3_9FIRM</name>
<evidence type="ECO:0000256" key="10">
    <source>
        <dbReference type="ARBA" id="ARBA00048594"/>
    </source>
</evidence>
<keyword evidence="7 11" id="KW-0418">Kinase</keyword>
<comment type="subcellular location">
    <subcellularLocation>
        <location evidence="11">Cytoplasm</location>
    </subcellularLocation>
</comment>
<evidence type="ECO:0000256" key="9">
    <source>
        <dbReference type="ARBA" id="ARBA00030128"/>
    </source>
</evidence>
<feature type="domain" description="Guanylate kinase-like" evidence="12">
    <location>
        <begin position="6"/>
        <end position="184"/>
    </location>
</feature>
<accession>A0AAE3VBK3</accession>
<comment type="similarity">
    <text evidence="2 11">Belongs to the guanylate kinase family.</text>
</comment>
<evidence type="ECO:0000313" key="14">
    <source>
        <dbReference type="Proteomes" id="UP001241537"/>
    </source>
</evidence>
<protein>
    <recommendedName>
        <fullName evidence="4 11">Guanylate kinase</fullName>
        <ecNumber evidence="3 11">2.7.4.8</ecNumber>
    </recommendedName>
    <alternativeName>
        <fullName evidence="9 11">GMP kinase</fullName>
    </alternativeName>
</protein>
<evidence type="ECO:0000256" key="7">
    <source>
        <dbReference type="ARBA" id="ARBA00022777"/>
    </source>
</evidence>
<dbReference type="PANTHER" id="PTHR23117">
    <property type="entry name" value="GUANYLATE KINASE-RELATED"/>
    <property type="match status" value="1"/>
</dbReference>
<evidence type="ECO:0000256" key="3">
    <source>
        <dbReference type="ARBA" id="ARBA00012961"/>
    </source>
</evidence>
<dbReference type="InterPro" id="IPR020590">
    <property type="entry name" value="Guanylate_kinase_CS"/>
</dbReference>
<keyword evidence="11" id="KW-0963">Cytoplasm</keyword>
<dbReference type="Proteomes" id="UP001241537">
    <property type="component" value="Unassembled WGS sequence"/>
</dbReference>
<evidence type="ECO:0000259" key="12">
    <source>
        <dbReference type="PROSITE" id="PS50052"/>
    </source>
</evidence>